<comment type="caution">
    <text evidence="2">The sequence shown here is derived from an EMBL/GenBank/DDBJ whole genome shotgun (WGS) entry which is preliminary data.</text>
</comment>
<sequence length="261" mass="26006">MDKNRLWVIGSVLLMGAILAFGFLLGIQPQLKVASTANAERLSVEASNRAQSVVLARLKDDFAGIDKVRAELAPLNLSVPDGTEMPAFVDQLSSLAVQSQVSITGMVVADAVAYAPVVAPAAIAPAAEAPAAGAAASPAPAPTDAAAAPAVPATGGIPPVADPRITAGNFASLALQITIKGDYDRVLDFVSGLQTGPRLFLLSGLTTTEADPLAAVASTEKGSAGAAPSARGILNATISGLVYVLVPPATPASASAPAPAK</sequence>
<dbReference type="Gene3D" id="3.30.70.60">
    <property type="match status" value="1"/>
</dbReference>
<evidence type="ECO:0000256" key="1">
    <source>
        <dbReference type="SAM" id="Phobius"/>
    </source>
</evidence>
<keyword evidence="1" id="KW-1133">Transmembrane helix</keyword>
<dbReference type="Proteomes" id="UP000297643">
    <property type="component" value="Unassembled WGS sequence"/>
</dbReference>
<evidence type="ECO:0000313" key="2">
    <source>
        <dbReference type="EMBL" id="TFC04612.1"/>
    </source>
</evidence>
<organism evidence="2 3">
    <name type="scientific">Cryobacterium mannosilyticum</name>
    <dbReference type="NCBI Taxonomy" id="1259190"/>
    <lineage>
        <taxon>Bacteria</taxon>
        <taxon>Bacillati</taxon>
        <taxon>Actinomycetota</taxon>
        <taxon>Actinomycetes</taxon>
        <taxon>Micrococcales</taxon>
        <taxon>Microbacteriaceae</taxon>
        <taxon>Cryobacterium</taxon>
    </lineage>
</organism>
<evidence type="ECO:0000313" key="3">
    <source>
        <dbReference type="Proteomes" id="UP000297643"/>
    </source>
</evidence>
<dbReference type="EMBL" id="SOFM01000021">
    <property type="protein sequence ID" value="TFC04612.1"/>
    <property type="molecule type" value="Genomic_DNA"/>
</dbReference>
<accession>A0A4R8W8T6</accession>
<keyword evidence="1" id="KW-0472">Membrane</keyword>
<dbReference type="AlphaFoldDB" id="A0A4R8W8T6"/>
<protein>
    <recommendedName>
        <fullName evidence="4">Tfp pilus assembly protein PilO</fullName>
    </recommendedName>
</protein>
<dbReference type="RefSeq" id="WP_134508265.1">
    <property type="nucleotide sequence ID" value="NZ_SOFM01000021.1"/>
</dbReference>
<feature type="transmembrane region" description="Helical" evidence="1">
    <location>
        <begin position="6"/>
        <end position="27"/>
    </location>
</feature>
<name>A0A4R8W8T6_9MICO</name>
<proteinExistence type="predicted"/>
<dbReference type="PANTHER" id="PTHR39555">
    <property type="entry name" value="FIMBRIAL ASSEMBLY PROTEIN PILO-LIKE PROTEIN-RELATED"/>
    <property type="match status" value="1"/>
</dbReference>
<keyword evidence="3" id="KW-1185">Reference proteome</keyword>
<gene>
    <name evidence="2" type="ORF">E3O32_07810</name>
</gene>
<dbReference type="PANTHER" id="PTHR39555:SF1">
    <property type="entry name" value="TYPE IV PILUS INNER MEMBRANE COMPONENT PILO"/>
    <property type="match status" value="1"/>
</dbReference>
<evidence type="ECO:0008006" key="4">
    <source>
        <dbReference type="Google" id="ProtNLM"/>
    </source>
</evidence>
<reference evidence="2 3" key="1">
    <citation type="submission" date="2019-03" db="EMBL/GenBank/DDBJ databases">
        <title>Genomics of glacier-inhabiting Cryobacterium strains.</title>
        <authorList>
            <person name="Liu Q."/>
            <person name="Xin Y.-H."/>
        </authorList>
    </citation>
    <scope>NUCLEOTIDE SEQUENCE [LARGE SCALE GENOMIC DNA]</scope>
    <source>
        <strain evidence="2 3">RHLT2-21</strain>
    </source>
</reference>
<dbReference type="InterPro" id="IPR014717">
    <property type="entry name" value="Transl_elong_EF1B/ribsomal_bS6"/>
</dbReference>
<keyword evidence="1" id="KW-0812">Transmembrane</keyword>